<dbReference type="KEGG" id="aym:YM304_31690"/>
<evidence type="ECO:0000256" key="4">
    <source>
        <dbReference type="ARBA" id="ARBA00023163"/>
    </source>
</evidence>
<evidence type="ECO:0000259" key="5">
    <source>
        <dbReference type="Pfam" id="PF04198"/>
    </source>
</evidence>
<proteinExistence type="inferred from homology"/>
<dbReference type="PANTHER" id="PTHR34294">
    <property type="entry name" value="TRANSCRIPTIONAL REGULATOR-RELATED"/>
    <property type="match status" value="1"/>
</dbReference>
<evidence type="ECO:0000313" key="6">
    <source>
        <dbReference type="EMBL" id="BAN03483.1"/>
    </source>
</evidence>
<dbReference type="Proteomes" id="UP000011863">
    <property type="component" value="Chromosome"/>
</dbReference>
<dbReference type="EMBL" id="AP012057">
    <property type="protein sequence ID" value="BAN03483.1"/>
    <property type="molecule type" value="Genomic_DNA"/>
</dbReference>
<evidence type="ECO:0000256" key="3">
    <source>
        <dbReference type="ARBA" id="ARBA00023125"/>
    </source>
</evidence>
<keyword evidence="2" id="KW-0805">Transcription regulation</keyword>
<evidence type="ECO:0000256" key="2">
    <source>
        <dbReference type="ARBA" id="ARBA00023015"/>
    </source>
</evidence>
<keyword evidence="4" id="KW-0804">Transcription</keyword>
<keyword evidence="7" id="KW-1185">Reference proteome</keyword>
<dbReference type="InterPro" id="IPR007324">
    <property type="entry name" value="Sugar-bd_dom_put"/>
</dbReference>
<accession>A0A6C7EAY6</accession>
<dbReference type="PANTHER" id="PTHR34294:SF12">
    <property type="entry name" value="SUGAR-BINDING TRANSCRIPTIONAL REGULATOR"/>
    <property type="match status" value="1"/>
</dbReference>
<reference evidence="6 7" key="1">
    <citation type="journal article" date="2013" name="Int. J. Syst. Evol. Microbiol.">
        <title>Ilumatobacter nonamiense sp. nov. and Ilumatobacter coccineum sp. nov., isolated from seashore sand.</title>
        <authorList>
            <person name="Matsumoto A."/>
            <person name="Kasai H."/>
            <person name="Matsuo Y."/>
            <person name="Shizuri Y."/>
            <person name="Ichikawa N."/>
            <person name="Fujita N."/>
            <person name="Omura S."/>
            <person name="Takahashi Y."/>
        </authorList>
    </citation>
    <scope>NUCLEOTIDE SEQUENCE [LARGE SCALE GENOMIC DNA]</scope>
    <source>
        <strain evidence="7">NBRC 103263 / KCTC 29153 / YM16-304</strain>
    </source>
</reference>
<organism evidence="6 7">
    <name type="scientific">Ilumatobacter coccineus (strain NBRC 103263 / KCTC 29153 / YM16-304)</name>
    <dbReference type="NCBI Taxonomy" id="1313172"/>
    <lineage>
        <taxon>Bacteria</taxon>
        <taxon>Bacillati</taxon>
        <taxon>Actinomycetota</taxon>
        <taxon>Acidimicrobiia</taxon>
        <taxon>Acidimicrobiales</taxon>
        <taxon>Ilumatobacteraceae</taxon>
        <taxon>Ilumatobacter</taxon>
    </lineage>
</organism>
<evidence type="ECO:0000256" key="1">
    <source>
        <dbReference type="ARBA" id="ARBA00010466"/>
    </source>
</evidence>
<dbReference type="Pfam" id="PF04198">
    <property type="entry name" value="Sugar-bind"/>
    <property type="match status" value="1"/>
</dbReference>
<protein>
    <submittedName>
        <fullName evidence="6">Putative SorC family transcriptional regulator</fullName>
    </submittedName>
</protein>
<keyword evidence="3" id="KW-0238">DNA-binding</keyword>
<dbReference type="Gene3D" id="1.10.10.60">
    <property type="entry name" value="Homeodomain-like"/>
    <property type="match status" value="1"/>
</dbReference>
<dbReference type="Gene3D" id="3.40.50.1360">
    <property type="match status" value="1"/>
</dbReference>
<feature type="domain" description="Sugar-binding" evidence="5">
    <location>
        <begin position="63"/>
        <end position="313"/>
    </location>
</feature>
<dbReference type="GO" id="GO:0030246">
    <property type="term" value="F:carbohydrate binding"/>
    <property type="evidence" value="ECO:0007669"/>
    <property type="project" value="InterPro"/>
</dbReference>
<evidence type="ECO:0000313" key="7">
    <source>
        <dbReference type="Proteomes" id="UP000011863"/>
    </source>
</evidence>
<dbReference type="InterPro" id="IPR037171">
    <property type="entry name" value="NagB/RpiA_transferase-like"/>
</dbReference>
<sequence length="315" mass="33005">MPRERLSLLTKVATMYHELGMRQPEIADRLKISQSRVSRLLKEAVSLGIVRTVVLPPPGVFPELERTLCERFGLADAVVTEPISDDESVLLNALGGAAAAYLETTMLGAEVVGISSWSATLLATVEAMQPGTSSKTKQVVQVLGGTGNTAAQLRATRLTERLAHVTGGDPVYLPAPGVVATSQARAALLDDTHIATVVERWADLSMLLVGIGSMQPSPLLHDSGNSLSVDELASLEALGAVGDVCLRFFDANGEPVGSDLDDRVVGIGIDQLRSVPRKVGVAGGARKIESIRAAATGGWIDVLITDRATAVALSA</sequence>
<dbReference type="GO" id="GO:0003677">
    <property type="term" value="F:DNA binding"/>
    <property type="evidence" value="ECO:0007669"/>
    <property type="project" value="UniProtKB-KW"/>
</dbReference>
<dbReference type="SUPFAM" id="SSF100950">
    <property type="entry name" value="NagB/RpiA/CoA transferase-like"/>
    <property type="match status" value="1"/>
</dbReference>
<dbReference type="AlphaFoldDB" id="A0A6C7EAY6"/>
<comment type="similarity">
    <text evidence="1">Belongs to the SorC transcriptional regulatory family.</text>
</comment>
<gene>
    <name evidence="6" type="ORF">YM304_31690</name>
</gene>
<name>A0A6C7EAY6_ILUCY</name>
<dbReference type="InterPro" id="IPR051054">
    <property type="entry name" value="SorC_transcr_regulators"/>
</dbReference>